<dbReference type="PANTHER" id="PTHR37198">
    <property type="entry name" value="NUCLEOLIN"/>
    <property type="match status" value="1"/>
</dbReference>
<feature type="region of interest" description="Disordered" evidence="1">
    <location>
        <begin position="65"/>
        <end position="86"/>
    </location>
</feature>
<reference evidence="2 3" key="1">
    <citation type="submission" date="2018-02" db="EMBL/GenBank/DDBJ databases">
        <title>Draft genome of wild Prunus yedoensis var. nudiflora.</title>
        <authorList>
            <person name="Baek S."/>
            <person name="Kim J.-H."/>
            <person name="Choi K."/>
            <person name="Kim G.-B."/>
            <person name="Cho A."/>
            <person name="Jang H."/>
            <person name="Shin C.-H."/>
            <person name="Yu H.-J."/>
            <person name="Mun J.-H."/>
        </authorList>
    </citation>
    <scope>NUCLEOTIDE SEQUENCE [LARGE SCALE GENOMIC DNA]</scope>
    <source>
        <strain evidence="3">cv. Jeju island</strain>
        <tissue evidence="2">Leaf</tissue>
    </source>
</reference>
<dbReference type="AlphaFoldDB" id="A0A314Z9Y3"/>
<gene>
    <name evidence="2" type="ORF">Pyn_39545</name>
</gene>
<keyword evidence="3" id="KW-1185">Reference proteome</keyword>
<dbReference type="OrthoDB" id="1845870at2759"/>
<protein>
    <submittedName>
        <fullName evidence="2">Uncharacterized protein</fullName>
    </submittedName>
</protein>
<evidence type="ECO:0000256" key="1">
    <source>
        <dbReference type="SAM" id="MobiDB-lite"/>
    </source>
</evidence>
<dbReference type="EMBL" id="PJQY01000248">
    <property type="protein sequence ID" value="PQQ14847.1"/>
    <property type="molecule type" value="Genomic_DNA"/>
</dbReference>
<evidence type="ECO:0000313" key="2">
    <source>
        <dbReference type="EMBL" id="PQQ14847.1"/>
    </source>
</evidence>
<feature type="compositionally biased region" description="Polar residues" evidence="1">
    <location>
        <begin position="67"/>
        <end position="77"/>
    </location>
</feature>
<dbReference type="Proteomes" id="UP000250321">
    <property type="component" value="Unassembled WGS sequence"/>
</dbReference>
<organism evidence="2 3">
    <name type="scientific">Prunus yedoensis var. nudiflora</name>
    <dbReference type="NCBI Taxonomy" id="2094558"/>
    <lineage>
        <taxon>Eukaryota</taxon>
        <taxon>Viridiplantae</taxon>
        <taxon>Streptophyta</taxon>
        <taxon>Embryophyta</taxon>
        <taxon>Tracheophyta</taxon>
        <taxon>Spermatophyta</taxon>
        <taxon>Magnoliopsida</taxon>
        <taxon>eudicotyledons</taxon>
        <taxon>Gunneridae</taxon>
        <taxon>Pentapetalae</taxon>
        <taxon>rosids</taxon>
        <taxon>fabids</taxon>
        <taxon>Rosales</taxon>
        <taxon>Rosaceae</taxon>
        <taxon>Amygdaloideae</taxon>
        <taxon>Amygdaleae</taxon>
        <taxon>Prunus</taxon>
    </lineage>
</organism>
<dbReference type="PANTHER" id="PTHR37198:SF1">
    <property type="entry name" value="NUCLEOLIN"/>
    <property type="match status" value="1"/>
</dbReference>
<comment type="caution">
    <text evidence="2">The sequence shown here is derived from an EMBL/GenBank/DDBJ whole genome shotgun (WGS) entry which is preliminary data.</text>
</comment>
<evidence type="ECO:0000313" key="3">
    <source>
        <dbReference type="Proteomes" id="UP000250321"/>
    </source>
</evidence>
<proteinExistence type="predicted"/>
<accession>A0A314Z9Y3</accession>
<sequence>MSSIVEDKQKPVISKEEIVLKGGRAEDNVNNLNFQLIREKETVVSSNADAREIADESGLHLFDEKNVSGQQYTSNETSKGHGSDEGADFAELPVSHRAHESADAVISSGKDVSMHPNGVLYNEAKIWRQIDAMTKNSRIQSHTPCNMHRGTQGSLHLHCISDLSTLPEHILIDLFLKTLRAGKLNEKVLKLFKETGKDEILSLIQALNIRHTLTPVFPTRCSERF</sequence>
<name>A0A314Z9Y3_PRUYE</name>